<dbReference type="Proteomes" id="UP000192360">
    <property type="component" value="Unassembled WGS sequence"/>
</dbReference>
<organism evidence="3 4">
    <name type="scientific">Cellulophaga tyrosinoxydans</name>
    <dbReference type="NCBI Taxonomy" id="504486"/>
    <lineage>
        <taxon>Bacteria</taxon>
        <taxon>Pseudomonadati</taxon>
        <taxon>Bacteroidota</taxon>
        <taxon>Flavobacteriia</taxon>
        <taxon>Flavobacteriales</taxon>
        <taxon>Flavobacteriaceae</taxon>
        <taxon>Cellulophaga</taxon>
    </lineage>
</organism>
<dbReference type="RefSeq" id="WP_084061804.1">
    <property type="nucleotide sequence ID" value="NZ_FWXO01000004.1"/>
</dbReference>
<evidence type="ECO:0000259" key="2">
    <source>
        <dbReference type="Pfam" id="PF13478"/>
    </source>
</evidence>
<sequence>MTHELKKLVQAFIDAKEQGLKSVLVTVVALEGSSYRKPGVRMLVLENGKMIGAVSGGCVEKEILIQSQSVFESTISKVMTYDGRYRLGCEGVLYILLEPFNPSPLFIETFFNAIKNRELFKVSSFYKKEEIAEIGFGTKIRFQNISLPVSLKHALNSDLLVFEEHMSPCFRLVLFGSEHDAVILCNMANLMGWEVVIYTHPLEEKTAKDFLGSSNFHAIAPEMYLPDGIDSQTAIVLMNHSYSKDLLFLMALKESKPAYIGILGPTHRREKLLNELIEKHPEVSTDFVNSIYGPAGLNIGSVTPQEIAIAIIAEILTVIRNEHPMFLRDKESLFLK</sequence>
<gene>
    <name evidence="3" type="ORF">SAMN05660703_2480</name>
</gene>
<dbReference type="OrthoDB" id="9773039at2"/>
<evidence type="ECO:0000313" key="4">
    <source>
        <dbReference type="Proteomes" id="UP000192360"/>
    </source>
</evidence>
<evidence type="ECO:0000259" key="1">
    <source>
        <dbReference type="Pfam" id="PF02625"/>
    </source>
</evidence>
<name>A0A1W2BKM3_9FLAO</name>
<evidence type="ECO:0000313" key="3">
    <source>
        <dbReference type="EMBL" id="SMC73396.1"/>
    </source>
</evidence>
<dbReference type="EMBL" id="FWXO01000004">
    <property type="protein sequence ID" value="SMC73396.1"/>
    <property type="molecule type" value="Genomic_DNA"/>
</dbReference>
<proteinExistence type="predicted"/>
<dbReference type="InterPro" id="IPR003777">
    <property type="entry name" value="XdhC_CoxI"/>
</dbReference>
<dbReference type="InterPro" id="IPR027051">
    <property type="entry name" value="XdhC_Rossmann_dom"/>
</dbReference>
<dbReference type="Pfam" id="PF13478">
    <property type="entry name" value="XdhC_C"/>
    <property type="match status" value="1"/>
</dbReference>
<protein>
    <submittedName>
        <fullName evidence="3">Xanthine and CO dehydrogenase maturation factor, XdhC/CoxF family</fullName>
    </submittedName>
</protein>
<dbReference type="Pfam" id="PF02625">
    <property type="entry name" value="XdhC_CoxI"/>
    <property type="match status" value="1"/>
</dbReference>
<feature type="domain" description="XdhC- CoxI" evidence="1">
    <location>
        <begin position="17"/>
        <end position="82"/>
    </location>
</feature>
<dbReference type="STRING" id="504486.SAMN05660703_2480"/>
<feature type="domain" description="XdhC Rossmann" evidence="2">
    <location>
        <begin position="172"/>
        <end position="315"/>
    </location>
</feature>
<dbReference type="Gene3D" id="3.40.50.720">
    <property type="entry name" value="NAD(P)-binding Rossmann-like Domain"/>
    <property type="match status" value="1"/>
</dbReference>
<dbReference type="PANTHER" id="PTHR30388:SF6">
    <property type="entry name" value="XANTHINE DEHYDROGENASE SUBUNIT A-RELATED"/>
    <property type="match status" value="1"/>
</dbReference>
<accession>A0A1W2BKM3</accession>
<keyword evidence="4" id="KW-1185">Reference proteome</keyword>
<dbReference type="PANTHER" id="PTHR30388">
    <property type="entry name" value="ALDEHYDE OXIDOREDUCTASE MOLYBDENUM COFACTOR ASSEMBLY PROTEIN"/>
    <property type="match status" value="1"/>
</dbReference>
<dbReference type="InterPro" id="IPR052698">
    <property type="entry name" value="MoCofactor_Util/Proc"/>
</dbReference>
<reference evidence="3 4" key="1">
    <citation type="submission" date="2017-04" db="EMBL/GenBank/DDBJ databases">
        <authorList>
            <person name="Afonso C.L."/>
            <person name="Miller P.J."/>
            <person name="Scott M.A."/>
            <person name="Spackman E."/>
            <person name="Goraichik I."/>
            <person name="Dimitrov K.M."/>
            <person name="Suarez D.L."/>
            <person name="Swayne D.E."/>
        </authorList>
    </citation>
    <scope>NUCLEOTIDE SEQUENCE [LARGE SCALE GENOMIC DNA]</scope>
    <source>
        <strain evidence="3 4">DSM 21164</strain>
    </source>
</reference>
<dbReference type="AlphaFoldDB" id="A0A1W2BKM3"/>